<accession>A0ABT9U791</accession>
<name>A0ABT9U791_PAEHA</name>
<dbReference type="Proteomes" id="UP001229346">
    <property type="component" value="Unassembled WGS sequence"/>
</dbReference>
<organism evidence="2 3">
    <name type="scientific">Paenibacillus harenae</name>
    <dbReference type="NCBI Taxonomy" id="306543"/>
    <lineage>
        <taxon>Bacteria</taxon>
        <taxon>Bacillati</taxon>
        <taxon>Bacillota</taxon>
        <taxon>Bacilli</taxon>
        <taxon>Bacillales</taxon>
        <taxon>Paenibacillaceae</taxon>
        <taxon>Paenibacillus</taxon>
    </lineage>
</organism>
<evidence type="ECO:0000313" key="3">
    <source>
        <dbReference type="Proteomes" id="UP001229346"/>
    </source>
</evidence>
<feature type="domain" description="Peptidase C51" evidence="1">
    <location>
        <begin position="222"/>
        <end position="318"/>
    </location>
</feature>
<evidence type="ECO:0000313" key="2">
    <source>
        <dbReference type="EMBL" id="MDQ0114565.1"/>
    </source>
</evidence>
<dbReference type="SUPFAM" id="SSF109604">
    <property type="entry name" value="HD-domain/PDEase-like"/>
    <property type="match status" value="1"/>
</dbReference>
<gene>
    <name evidence="2" type="ORF">J2T15_004021</name>
</gene>
<protein>
    <recommendedName>
        <fullName evidence="1">Peptidase C51 domain-containing protein</fullName>
    </recommendedName>
</protein>
<dbReference type="Pfam" id="PF05257">
    <property type="entry name" value="CHAP"/>
    <property type="match status" value="1"/>
</dbReference>
<comment type="caution">
    <text evidence="2">The sequence shown here is derived from an EMBL/GenBank/DDBJ whole genome shotgun (WGS) entry which is preliminary data.</text>
</comment>
<proteinExistence type="predicted"/>
<reference evidence="2 3" key="1">
    <citation type="submission" date="2023-07" db="EMBL/GenBank/DDBJ databases">
        <title>Sorghum-associated microbial communities from plants grown in Nebraska, USA.</title>
        <authorList>
            <person name="Schachtman D."/>
        </authorList>
    </citation>
    <scope>NUCLEOTIDE SEQUENCE [LARGE SCALE GENOMIC DNA]</scope>
    <source>
        <strain evidence="2 3">CC482</strain>
    </source>
</reference>
<keyword evidence="3" id="KW-1185">Reference proteome</keyword>
<evidence type="ECO:0000259" key="1">
    <source>
        <dbReference type="Pfam" id="PF05257"/>
    </source>
</evidence>
<sequence length="358" mass="40863">MNGERRNTRLDSVRFVVQDMIMSIPCETWKQEACAHLYGVSAFASMLAMKRGLNQEIAAIAGLLYDYYFYKTGINDFPGPNSSEAVRPLLRDMNILSKEEQITILQAIFYQGDRSRIHGPYEEIVKDACILHFYFQNTGRYAASQDASRLQNVLQELAIPIEVSEEEHSIGGEEDHQDTDRRSKLADIAEALAGLNIVGVPGDQRYREVCKYWPDAGIYKGLQNSWCAAFVYHCCWQAGFQLPIRYPNGIYRFAGVGAWLEWAELSEAGFLYYDGRDGFAPQRGDIVIYEKLLSNDPHDHIGIVLACDEKEIVVAEGNRDNQNYSNVFSRDRRHCILGYIRIDNDYTFHFSGDYNPIL</sequence>
<dbReference type="RefSeq" id="WP_307205955.1">
    <property type="nucleotide sequence ID" value="NZ_JAUSSU010000008.1"/>
</dbReference>
<dbReference type="Gene3D" id="3.90.1720.10">
    <property type="entry name" value="endopeptidase domain like (from Nostoc punctiforme)"/>
    <property type="match status" value="1"/>
</dbReference>
<dbReference type="Gene3D" id="1.10.3210.10">
    <property type="entry name" value="Hypothetical protein af1432"/>
    <property type="match status" value="1"/>
</dbReference>
<dbReference type="EMBL" id="JAUSSU010000008">
    <property type="protein sequence ID" value="MDQ0114565.1"/>
    <property type="molecule type" value="Genomic_DNA"/>
</dbReference>
<dbReference type="InterPro" id="IPR007921">
    <property type="entry name" value="CHAP_dom"/>
</dbReference>
<dbReference type="SUPFAM" id="SSF54001">
    <property type="entry name" value="Cysteine proteinases"/>
    <property type="match status" value="1"/>
</dbReference>
<dbReference type="InterPro" id="IPR038765">
    <property type="entry name" value="Papain-like_cys_pep_sf"/>
</dbReference>